<keyword evidence="12 20" id="KW-0675">Receptor</keyword>
<feature type="chain" id="PRO_5006393574" evidence="17">
    <location>
        <begin position="24"/>
        <end position="761"/>
    </location>
</feature>
<dbReference type="Gene3D" id="2.40.170.20">
    <property type="entry name" value="TonB-dependent receptor, beta-barrel domain"/>
    <property type="match status" value="1"/>
</dbReference>
<evidence type="ECO:0000256" key="3">
    <source>
        <dbReference type="ARBA" id="ARBA00022448"/>
    </source>
</evidence>
<keyword evidence="21" id="KW-1185">Reference proteome</keyword>
<accession>A0A0R0C5D8</accession>
<evidence type="ECO:0000256" key="4">
    <source>
        <dbReference type="ARBA" id="ARBA00022452"/>
    </source>
</evidence>
<dbReference type="GO" id="GO:0038023">
    <property type="term" value="F:signaling receptor activity"/>
    <property type="evidence" value="ECO:0007669"/>
    <property type="project" value="InterPro"/>
</dbReference>
<feature type="short sequence motif" description="TonB C-terminal box" evidence="15">
    <location>
        <begin position="744"/>
        <end position="761"/>
    </location>
</feature>
<evidence type="ECO:0000256" key="7">
    <source>
        <dbReference type="ARBA" id="ARBA00022729"/>
    </source>
</evidence>
<dbReference type="STRING" id="405444.ABB26_06225"/>
<feature type="domain" description="TonB-dependent receptor plug" evidence="19">
    <location>
        <begin position="61"/>
        <end position="159"/>
    </location>
</feature>
<dbReference type="PATRIC" id="fig|405444.3.peg.246"/>
<dbReference type="InterPro" id="IPR039426">
    <property type="entry name" value="TonB-dep_rcpt-like"/>
</dbReference>
<comment type="caution">
    <text evidence="20">The sequence shown here is derived from an EMBL/GenBank/DDBJ whole genome shotgun (WGS) entry which is preliminary data.</text>
</comment>
<evidence type="ECO:0000256" key="16">
    <source>
        <dbReference type="RuleBase" id="RU003357"/>
    </source>
</evidence>
<evidence type="ECO:0000259" key="19">
    <source>
        <dbReference type="Pfam" id="PF07715"/>
    </source>
</evidence>
<evidence type="ECO:0000256" key="5">
    <source>
        <dbReference type="ARBA" id="ARBA00022496"/>
    </source>
</evidence>
<dbReference type="EMBL" id="LDJI01000011">
    <property type="protein sequence ID" value="KRG64943.1"/>
    <property type="molecule type" value="Genomic_DNA"/>
</dbReference>
<evidence type="ECO:0000256" key="17">
    <source>
        <dbReference type="SAM" id="SignalP"/>
    </source>
</evidence>
<evidence type="ECO:0000256" key="10">
    <source>
        <dbReference type="ARBA" id="ARBA00023077"/>
    </source>
</evidence>
<dbReference type="GO" id="GO:0009279">
    <property type="term" value="C:cell outer membrane"/>
    <property type="evidence" value="ECO:0007669"/>
    <property type="project" value="UniProtKB-SubCell"/>
</dbReference>
<evidence type="ECO:0000256" key="1">
    <source>
        <dbReference type="ARBA" id="ARBA00004571"/>
    </source>
</evidence>
<dbReference type="PROSITE" id="PS52016">
    <property type="entry name" value="TONB_DEPENDENT_REC_3"/>
    <property type="match status" value="1"/>
</dbReference>
<keyword evidence="9" id="KW-0406">Ion transport</keyword>
<dbReference type="Proteomes" id="UP000050864">
    <property type="component" value="Unassembled WGS sequence"/>
</dbReference>
<evidence type="ECO:0000256" key="15">
    <source>
        <dbReference type="PROSITE-ProRule" id="PRU10144"/>
    </source>
</evidence>
<evidence type="ECO:0000313" key="20">
    <source>
        <dbReference type="EMBL" id="KRG64943.1"/>
    </source>
</evidence>
<dbReference type="GO" id="GO:0015891">
    <property type="term" value="P:siderophore transport"/>
    <property type="evidence" value="ECO:0007669"/>
    <property type="project" value="InterPro"/>
</dbReference>
<evidence type="ECO:0000256" key="13">
    <source>
        <dbReference type="ARBA" id="ARBA00023237"/>
    </source>
</evidence>
<sequence length="761" mass="81760">MTLVRTPLTSALLLAMAPLAAHAAPDTADSGAEQRKATELDAVDVHAEQARLQSSKFTASLLDTPKSVSVISQQIIEQTAATTLLDALRTVPGITFGAGEGGNPTGDRPFIRGFDSQSDIYVDGLRDAGSQTREVFAIEQIEVVKGPSSAYSGRGSAGGSISLVSKTPKLRDFVQGSVGLGTDSYQRATVDANAVIGDGIAARVNVMKHDSDIAGRDEVNVSRWGIAPSIAWGLNGPTQFTLGHYHMETDDLPDAGGFPYNNPFTSGANVSKNGDGSPIVPDRNNFYGLVDRDFQETKADITTANLSHEFGAFTARNVARFGRTTNDYLWTQPDDSKGNPNLYGTLWRRTNARAARTESFINQTSLTGEFNTGAIKHNINAGIEYSEEKTRRGTYDIGLVNGKNGTWNPITGTTSCPTTGAGTGYNCTDFANPTPHDPWSASHTVTRSNPAQDVRQTNRTRSAYLFDTMEFSPQWLLNLGVRFDDYDARLITPTPAAIAAGTNDLRNAESFWNGQAGLVFKPTANGSVYLSWGTSSTPVGMDAGDGADGITVAIKDLAPQRSRNIELGTKWDLLDQRLSLTGAIFQTEMNNARVLNDAGTTQNAGSKKVKGAEIGFSGTIVEGWQVFGGYTYLDAELEDNGFALVNGAYVPSPLNGNAFPNTAKHSANVWTTWSPSFVRGLTVGGGASYVDKVYGNTANTKWVPSYTRWDAMASYAFNDTYSLQLNVQNLTDKVYFTKAYASHYAAIAPGRSASLTFNFKF</sequence>
<feature type="signal peptide" evidence="17">
    <location>
        <begin position="1"/>
        <end position="23"/>
    </location>
</feature>
<keyword evidence="7 17" id="KW-0732">Signal</keyword>
<keyword evidence="6 14" id="KW-0812">Transmembrane</keyword>
<evidence type="ECO:0000256" key="11">
    <source>
        <dbReference type="ARBA" id="ARBA00023136"/>
    </source>
</evidence>
<name>A0A0R0C5D8_9GAMM</name>
<dbReference type="InterPro" id="IPR012910">
    <property type="entry name" value="Plug_dom"/>
</dbReference>
<keyword evidence="5" id="KW-0410">Iron transport</keyword>
<dbReference type="Pfam" id="PF07715">
    <property type="entry name" value="Plug"/>
    <property type="match status" value="1"/>
</dbReference>
<dbReference type="PROSITE" id="PS01156">
    <property type="entry name" value="TONB_DEPENDENT_REC_2"/>
    <property type="match status" value="1"/>
</dbReference>
<dbReference type="AlphaFoldDB" id="A0A0R0C5D8"/>
<reference evidence="20 21" key="1">
    <citation type="submission" date="2015-05" db="EMBL/GenBank/DDBJ databases">
        <title>Genome sequencing and analysis of members of genus Stenotrophomonas.</title>
        <authorList>
            <person name="Patil P.P."/>
            <person name="Midha S."/>
            <person name="Patil P.B."/>
        </authorList>
    </citation>
    <scope>NUCLEOTIDE SEQUENCE [LARGE SCALE GENOMIC DNA]</scope>
    <source>
        <strain evidence="20 21">DSM 18929</strain>
    </source>
</reference>
<evidence type="ECO:0000313" key="21">
    <source>
        <dbReference type="Proteomes" id="UP000050864"/>
    </source>
</evidence>
<dbReference type="PANTHER" id="PTHR32552:SF89">
    <property type="entry name" value="CATECHOLATE SIDEROPHORE RECEPTOR FIU"/>
    <property type="match status" value="1"/>
</dbReference>
<evidence type="ECO:0000256" key="6">
    <source>
        <dbReference type="ARBA" id="ARBA00022692"/>
    </source>
</evidence>
<feature type="domain" description="TonB-dependent receptor-like beta-barrel" evidence="18">
    <location>
        <begin position="253"/>
        <end position="730"/>
    </location>
</feature>
<dbReference type="RefSeq" id="WP_057632813.1">
    <property type="nucleotide sequence ID" value="NZ_LDJI01000011.1"/>
</dbReference>
<dbReference type="GO" id="GO:0015344">
    <property type="term" value="F:siderophore uptake transmembrane transporter activity"/>
    <property type="evidence" value="ECO:0007669"/>
    <property type="project" value="TreeGrafter"/>
</dbReference>
<evidence type="ECO:0000256" key="8">
    <source>
        <dbReference type="ARBA" id="ARBA00023004"/>
    </source>
</evidence>
<dbReference type="FunFam" id="2.170.130.10:FF:000001">
    <property type="entry name" value="Catecholate siderophore TonB-dependent receptor"/>
    <property type="match status" value="1"/>
</dbReference>
<comment type="similarity">
    <text evidence="2 14 16">Belongs to the TonB-dependent receptor family.</text>
</comment>
<dbReference type="InterPro" id="IPR000531">
    <property type="entry name" value="Beta-barrel_TonB"/>
</dbReference>
<gene>
    <name evidence="20" type="ORF">ABB26_06225</name>
</gene>
<evidence type="ECO:0000259" key="18">
    <source>
        <dbReference type="Pfam" id="PF00593"/>
    </source>
</evidence>
<keyword evidence="4 14" id="KW-1134">Transmembrane beta strand</keyword>
<dbReference type="InterPro" id="IPR010105">
    <property type="entry name" value="TonB_sidphr_rcpt"/>
</dbReference>
<evidence type="ECO:0000256" key="2">
    <source>
        <dbReference type="ARBA" id="ARBA00009810"/>
    </source>
</evidence>
<proteinExistence type="inferred from homology"/>
<dbReference type="OrthoDB" id="9790771at2"/>
<dbReference type="InterPro" id="IPR010917">
    <property type="entry name" value="TonB_rcpt_CS"/>
</dbReference>
<keyword evidence="3 14" id="KW-0813">Transport</keyword>
<dbReference type="InterPro" id="IPR037066">
    <property type="entry name" value="Plug_dom_sf"/>
</dbReference>
<dbReference type="NCBIfam" id="TIGR01783">
    <property type="entry name" value="TonB-siderophor"/>
    <property type="match status" value="1"/>
</dbReference>
<dbReference type="SUPFAM" id="SSF56935">
    <property type="entry name" value="Porins"/>
    <property type="match status" value="1"/>
</dbReference>
<dbReference type="InterPro" id="IPR036942">
    <property type="entry name" value="Beta-barrel_TonB_sf"/>
</dbReference>
<dbReference type="Gene3D" id="2.170.130.10">
    <property type="entry name" value="TonB-dependent receptor, plug domain"/>
    <property type="match status" value="1"/>
</dbReference>
<keyword evidence="10 16" id="KW-0798">TonB box</keyword>
<keyword evidence="13 14" id="KW-0998">Cell outer membrane</keyword>
<comment type="subcellular location">
    <subcellularLocation>
        <location evidence="1 14">Cell outer membrane</location>
        <topology evidence="1 14">Multi-pass membrane protein</topology>
    </subcellularLocation>
</comment>
<evidence type="ECO:0000256" key="9">
    <source>
        <dbReference type="ARBA" id="ARBA00023065"/>
    </source>
</evidence>
<organism evidence="20 21">
    <name type="scientific">Stenotrophomonas humi</name>
    <dbReference type="NCBI Taxonomy" id="405444"/>
    <lineage>
        <taxon>Bacteria</taxon>
        <taxon>Pseudomonadati</taxon>
        <taxon>Pseudomonadota</taxon>
        <taxon>Gammaproteobacteria</taxon>
        <taxon>Lysobacterales</taxon>
        <taxon>Lysobacteraceae</taxon>
        <taxon>Stenotrophomonas</taxon>
    </lineage>
</organism>
<evidence type="ECO:0000256" key="12">
    <source>
        <dbReference type="ARBA" id="ARBA00023170"/>
    </source>
</evidence>
<dbReference type="CDD" id="cd01347">
    <property type="entry name" value="ligand_gated_channel"/>
    <property type="match status" value="1"/>
</dbReference>
<dbReference type="Pfam" id="PF00593">
    <property type="entry name" value="TonB_dep_Rec_b-barrel"/>
    <property type="match status" value="1"/>
</dbReference>
<evidence type="ECO:0000256" key="14">
    <source>
        <dbReference type="PROSITE-ProRule" id="PRU01360"/>
    </source>
</evidence>
<protein>
    <submittedName>
        <fullName evidence="20">TonB-dependent receptor</fullName>
    </submittedName>
</protein>
<keyword evidence="8" id="KW-0408">Iron</keyword>
<dbReference type="PANTHER" id="PTHR32552">
    <property type="entry name" value="FERRICHROME IRON RECEPTOR-RELATED"/>
    <property type="match status" value="1"/>
</dbReference>
<keyword evidence="11 14" id="KW-0472">Membrane</keyword>